<protein>
    <submittedName>
        <fullName evidence="1">Uncharacterized protein</fullName>
    </submittedName>
</protein>
<dbReference type="Proteomes" id="UP001163152">
    <property type="component" value="Chromosome"/>
</dbReference>
<evidence type="ECO:0000313" key="2">
    <source>
        <dbReference type="Proteomes" id="UP001163152"/>
    </source>
</evidence>
<organism evidence="1 2">
    <name type="scientific">Thermocoleostomius sinensis A174</name>
    <dbReference type="NCBI Taxonomy" id="2016057"/>
    <lineage>
        <taxon>Bacteria</taxon>
        <taxon>Bacillati</taxon>
        <taxon>Cyanobacteriota</taxon>
        <taxon>Cyanophyceae</taxon>
        <taxon>Oculatellales</taxon>
        <taxon>Oculatellaceae</taxon>
        <taxon>Thermocoleostomius</taxon>
    </lineage>
</organism>
<dbReference type="RefSeq" id="WP_268610851.1">
    <property type="nucleotide sequence ID" value="NZ_CP113797.1"/>
</dbReference>
<dbReference type="EMBL" id="CP113797">
    <property type="protein sequence ID" value="WAL60895.1"/>
    <property type="molecule type" value="Genomic_DNA"/>
</dbReference>
<accession>A0A9E8ZCU0</accession>
<proteinExistence type="predicted"/>
<dbReference type="AlphaFoldDB" id="A0A9E8ZCU0"/>
<evidence type="ECO:0000313" key="1">
    <source>
        <dbReference type="EMBL" id="WAL60895.1"/>
    </source>
</evidence>
<reference evidence="1" key="1">
    <citation type="submission" date="2022-12" db="EMBL/GenBank/DDBJ databases">
        <title>Polyphasic identification of a Novel Hot-Spring Cyanobacterium Ocullathermofonsia sinensis gen nov. sp. nov. and Genomic Insights on its Adaptations to the Thermal Habitat.</title>
        <authorList>
            <person name="Daroch M."/>
            <person name="Tang J."/>
            <person name="Jiang Y."/>
        </authorList>
    </citation>
    <scope>NUCLEOTIDE SEQUENCE</scope>
    <source>
        <strain evidence="1">PKUAC-SCTA174</strain>
    </source>
</reference>
<name>A0A9E8ZCU0_9CYAN</name>
<dbReference type="KEGG" id="tsin:OXH18_02540"/>
<gene>
    <name evidence="1" type="ORF">OXH18_02540</name>
</gene>
<keyword evidence="2" id="KW-1185">Reference proteome</keyword>
<sequence length="73" mass="8523">MIRLWPNCQRVILDRFRSRSDAEGHARAMWWLVPDAEFVVVFEPVGSASNEGDRTFLRQPFPLPLPNPLFLKK</sequence>